<dbReference type="Gene3D" id="3.30.200.20">
    <property type="entry name" value="Phosphorylase Kinase, domain 1"/>
    <property type="match status" value="1"/>
</dbReference>
<evidence type="ECO:0000259" key="7">
    <source>
        <dbReference type="PROSITE" id="PS51392"/>
    </source>
</evidence>
<dbReference type="Gene3D" id="1.20.1440.180">
    <property type="entry name" value="KEN domain"/>
    <property type="match status" value="1"/>
</dbReference>
<evidence type="ECO:0000256" key="3">
    <source>
        <dbReference type="ARBA" id="ARBA00022840"/>
    </source>
</evidence>
<keyword evidence="9" id="KW-1185">Reference proteome</keyword>
<feature type="region of interest" description="Disordered" evidence="4">
    <location>
        <begin position="740"/>
        <end position="829"/>
    </location>
</feature>
<keyword evidence="1 5" id="KW-0732">Signal</keyword>
<feature type="domain" description="Protein kinase" evidence="6">
    <location>
        <begin position="846"/>
        <end position="1165"/>
    </location>
</feature>
<dbReference type="InterPro" id="IPR010513">
    <property type="entry name" value="KEN_dom"/>
</dbReference>
<evidence type="ECO:0000259" key="6">
    <source>
        <dbReference type="PROSITE" id="PS50011"/>
    </source>
</evidence>
<keyword evidence="3" id="KW-0067">ATP-binding</keyword>
<protein>
    <recommendedName>
        <fullName evidence="10">Non-specific serine/threonine protein kinase</fullName>
    </recommendedName>
</protein>
<evidence type="ECO:0000256" key="5">
    <source>
        <dbReference type="SAM" id="SignalP"/>
    </source>
</evidence>
<organism evidence="8 9">
    <name type="scientific">Hohenbuehelia grisea</name>
    <dbReference type="NCBI Taxonomy" id="104357"/>
    <lineage>
        <taxon>Eukaryota</taxon>
        <taxon>Fungi</taxon>
        <taxon>Dikarya</taxon>
        <taxon>Basidiomycota</taxon>
        <taxon>Agaricomycotina</taxon>
        <taxon>Agaricomycetes</taxon>
        <taxon>Agaricomycetidae</taxon>
        <taxon>Agaricales</taxon>
        <taxon>Pleurotineae</taxon>
        <taxon>Pleurotaceae</taxon>
        <taxon>Hohenbuehelia</taxon>
    </lineage>
</organism>
<feature type="region of interest" description="Disordered" evidence="4">
    <location>
        <begin position="646"/>
        <end position="695"/>
    </location>
</feature>
<feature type="domain" description="KEN" evidence="7">
    <location>
        <begin position="1168"/>
        <end position="1300"/>
    </location>
</feature>
<feature type="compositionally biased region" description="Polar residues" evidence="4">
    <location>
        <begin position="683"/>
        <end position="692"/>
    </location>
</feature>
<sequence length="1303" mass="141528">MAHLLPLSLMALGYASAAAVEDGRNALAAPNFRPNTQQPHQEYRFVPPSAATANIHAKPAIDDADLELLDIVLLASVDGKFHAMNRTSGQTVWSMSSSFTPSASANTPISGLEPLVRTSHPAQPDDEFESSSSPGPQELYIIEPQSGEIYIMPPSSSPLAPLQAFPYTMQQLVDLSPLTFNTEDERRTFIGSKKTSLLVLQLETGKVRTISPECPWDPDPWEDFTDDVTEVDLDELEDVDSESTSRRNRKAPKPTEVYIGRTDYHISIYTKPLSGKAPPPVQNLTFSTYGPNNQDHALQAAYVRTQDNQYIQSLPGGDILSFRVRGRSKAAGTENTDEGESQLLWAHTFGEPIVAVFDILRRPDPHQSTFALLQPRPRLADVLAFNAFMGKSKGSSSADPLLGLPQEILDALPNIDSAYVGMLKETGSLYAMSPDRFPLVAFGQSQSRTPSSIRLIEGSASANPPPGDHDDSSMDVDAITRARKMRERLQREQDRCWSPDDTSKRSWDRACLTGVHVLATGTSLDRARRLLDGVPGVETKPEPVPVTRAEPATGAGMDTIVDGSNDNSSVVSPGNGTKNSWWAWNGLDRGRIVGPGVGGGVIGSPGGLSMGTVQVTISPVDFLLALVLGAVGVLGVWMRYVRGRHVEGSSKRATDTGSAANHTASDSSKPLEVNGMPNGFPLATQNSSSDPQSAALPRVASTPLLPTAVTPVLASNPSSMDTLVEQSSNGDASKAVLNADDADESDNDNNDGENDQDPGAVPTTPGKRRGRRGKRGKKKKVSIAVPPAANGEHVDDEQATSSDKDKATEPKETDTSKAAPPPPPPVSGVITEAIKAPEIASGPSLMVSDNVLGFGSHGTVVFKGSLQGRAVAVKRLLIDFVTLASREVSILQESDDHPNVIRYYYQEASGGFLYIALELCPASLAEVIETPDRDHCHEIALTFDPKRALRQITSGLRHLHALKLVHRDIKPQNILVSPVKGMGSSGRSSQARGGNWRMLISDFGLCKKLDVDQTSFLPTAHGAMAAGTVGWRAPEILSGEVKLNELGSDDQSMSSRGSVATPTSSTMGGSSSGSGVANGKRTRLTKSVDIFALGCLYYYTLTSGGHPFGDRFEREVNIMKNQKNLEGLERFGEEGAEAVNLIEQMLDPEAKERPDTTKCLLHPFFWDPGRRLNFLQDASDRFEIMCRDPKDPDLLTLEREALSIVGNDWHSRLDKIFIENLGKFRKYDGKSVQDLLRALRNKKHHYQDLPDSVKRHLGPMPEGFLSYFTRRYPRLFLHVHSVISETGLQEESMFRSYFELADQ</sequence>
<dbReference type="Pfam" id="PF00069">
    <property type="entry name" value="Pkinase"/>
    <property type="match status" value="1"/>
</dbReference>
<dbReference type="Pfam" id="PF06479">
    <property type="entry name" value="Ribonuc_2-5A"/>
    <property type="match status" value="1"/>
</dbReference>
<evidence type="ECO:0000256" key="2">
    <source>
        <dbReference type="ARBA" id="ARBA00022741"/>
    </source>
</evidence>
<dbReference type="PROSITE" id="PS51392">
    <property type="entry name" value="KEN"/>
    <property type="match status" value="1"/>
</dbReference>
<feature type="chain" id="PRO_5046773899" description="Non-specific serine/threonine protein kinase" evidence="5">
    <location>
        <begin position="18"/>
        <end position="1303"/>
    </location>
</feature>
<dbReference type="InterPro" id="IPR008271">
    <property type="entry name" value="Ser/Thr_kinase_AS"/>
</dbReference>
<feature type="region of interest" description="Disordered" evidence="4">
    <location>
        <begin position="104"/>
        <end position="139"/>
    </location>
</feature>
<dbReference type="PROSITE" id="PS50011">
    <property type="entry name" value="PROTEIN_KINASE_DOM"/>
    <property type="match status" value="1"/>
</dbReference>
<dbReference type="Gene3D" id="1.10.510.10">
    <property type="entry name" value="Transferase(Phosphotransferase) domain 1"/>
    <property type="match status" value="1"/>
</dbReference>
<feature type="region of interest" description="Disordered" evidence="4">
    <location>
        <begin position="235"/>
        <end position="254"/>
    </location>
</feature>
<feature type="compositionally biased region" description="Basic residues" evidence="4">
    <location>
        <begin position="766"/>
        <end position="781"/>
    </location>
</feature>
<dbReference type="InterPro" id="IPR038357">
    <property type="entry name" value="KEN_sf"/>
</dbReference>
<evidence type="ECO:0008006" key="10">
    <source>
        <dbReference type="Google" id="ProtNLM"/>
    </source>
</evidence>
<evidence type="ECO:0000313" key="9">
    <source>
        <dbReference type="Proteomes" id="UP001556367"/>
    </source>
</evidence>
<keyword evidence="2" id="KW-0547">Nucleotide-binding</keyword>
<dbReference type="PANTHER" id="PTHR13954:SF6">
    <property type="entry name" value="NON-SPECIFIC SERINE_THREONINE PROTEIN KINASE"/>
    <property type="match status" value="1"/>
</dbReference>
<proteinExistence type="predicted"/>
<gene>
    <name evidence="8" type="ORF">HGRIS_012407</name>
</gene>
<dbReference type="PANTHER" id="PTHR13954">
    <property type="entry name" value="IRE1-RELATED"/>
    <property type="match status" value="1"/>
</dbReference>
<comment type="caution">
    <text evidence="8">The sequence shown here is derived from an EMBL/GenBank/DDBJ whole genome shotgun (WGS) entry which is preliminary data.</text>
</comment>
<dbReference type="InterPro" id="IPR011009">
    <property type="entry name" value="Kinase-like_dom_sf"/>
</dbReference>
<feature type="compositionally biased region" description="Acidic residues" evidence="4">
    <location>
        <begin position="740"/>
        <end position="756"/>
    </location>
</feature>
<dbReference type="SMART" id="SM00580">
    <property type="entry name" value="PUG"/>
    <property type="match status" value="1"/>
</dbReference>
<dbReference type="EMBL" id="JASNQZ010000015">
    <property type="protein sequence ID" value="KAL0946142.1"/>
    <property type="molecule type" value="Genomic_DNA"/>
</dbReference>
<dbReference type="SUPFAM" id="SSF56112">
    <property type="entry name" value="Protein kinase-like (PK-like)"/>
    <property type="match status" value="1"/>
</dbReference>
<feature type="compositionally biased region" description="Basic and acidic residues" evidence="4">
    <location>
        <begin position="802"/>
        <end position="815"/>
    </location>
</feature>
<feature type="compositionally biased region" description="Polar residues" evidence="4">
    <location>
        <begin position="1049"/>
        <end position="1062"/>
    </location>
</feature>
<feature type="signal peptide" evidence="5">
    <location>
        <begin position="1"/>
        <end position="17"/>
    </location>
</feature>
<dbReference type="PROSITE" id="PS00108">
    <property type="entry name" value="PROTEIN_KINASE_ST"/>
    <property type="match status" value="1"/>
</dbReference>
<evidence type="ECO:0000256" key="1">
    <source>
        <dbReference type="ARBA" id="ARBA00022729"/>
    </source>
</evidence>
<evidence type="ECO:0000313" key="8">
    <source>
        <dbReference type="EMBL" id="KAL0946142.1"/>
    </source>
</evidence>
<dbReference type="InterPro" id="IPR045133">
    <property type="entry name" value="IRE1/2-like"/>
</dbReference>
<dbReference type="InterPro" id="IPR000719">
    <property type="entry name" value="Prot_kinase_dom"/>
</dbReference>
<evidence type="ECO:0000256" key="4">
    <source>
        <dbReference type="SAM" id="MobiDB-lite"/>
    </source>
</evidence>
<dbReference type="CDD" id="cd10422">
    <property type="entry name" value="RNase_Ire1"/>
    <property type="match status" value="1"/>
</dbReference>
<name>A0ABR3IS54_9AGAR</name>
<feature type="region of interest" description="Disordered" evidence="4">
    <location>
        <begin position="1047"/>
        <end position="1079"/>
    </location>
</feature>
<feature type="compositionally biased region" description="Low complexity" evidence="4">
    <location>
        <begin position="1063"/>
        <end position="1075"/>
    </location>
</feature>
<dbReference type="Proteomes" id="UP001556367">
    <property type="component" value="Unassembled WGS sequence"/>
</dbReference>
<feature type="compositionally biased region" description="Polar residues" evidence="4">
    <location>
        <begin position="655"/>
        <end position="668"/>
    </location>
</feature>
<accession>A0ABR3IS54</accession>
<dbReference type="SMART" id="SM00220">
    <property type="entry name" value="S_TKc"/>
    <property type="match status" value="1"/>
</dbReference>
<reference evidence="9" key="1">
    <citation type="submission" date="2024-06" db="EMBL/GenBank/DDBJ databases">
        <title>Multi-omics analyses provide insights into the biosynthesis of the anticancer antibiotic pleurotin in Hohenbuehelia grisea.</title>
        <authorList>
            <person name="Weaver J.A."/>
            <person name="Alberti F."/>
        </authorList>
    </citation>
    <scope>NUCLEOTIDE SEQUENCE [LARGE SCALE GENOMIC DNA]</scope>
    <source>
        <strain evidence="9">T-177</strain>
    </source>
</reference>